<gene>
    <name evidence="4" type="ORF">AA994_07160</name>
    <name evidence="3" type="ORF">CVU5213_03595</name>
</gene>
<keyword evidence="6" id="KW-1185">Reference proteome</keyword>
<feature type="domain" description="Magnesium transporter MgtE intracellular" evidence="2">
    <location>
        <begin position="103"/>
        <end position="162"/>
    </location>
</feature>
<feature type="coiled-coil region" evidence="1">
    <location>
        <begin position="31"/>
        <end position="97"/>
    </location>
</feature>
<keyword evidence="1" id="KW-0175">Coiled coil</keyword>
<evidence type="ECO:0000313" key="3">
    <source>
        <dbReference type="EMBL" id="MBS4240810.1"/>
    </source>
</evidence>
<reference evidence="5" key="2">
    <citation type="submission" date="2015-06" db="EMBL/GenBank/DDBJ databases">
        <authorList>
            <person name="Parisi A."/>
            <person name="Chiara M."/>
            <person name="Florio D."/>
            <person name="Miccolupo A."/>
            <person name="Manzari C."/>
            <person name="Mion D."/>
            <person name="Caruso M."/>
            <person name="D'erchia A.M."/>
            <person name="Zanoni R."/>
        </authorList>
    </citation>
    <scope>NUCLEOTIDE SEQUENCE [LARGE SCALE GENOMIC DNA]</scope>
    <source>
        <strain evidence="5">73/13</strain>
    </source>
</reference>
<protein>
    <submittedName>
        <fullName evidence="3 4">Nucleosidase</fullName>
    </submittedName>
</protein>
<sequence>MNKKIVILALFFGAVFAEDCQQYFESRKGELEIQTREFDEARQALEAYKASFESLQKEKIDALNQKEAEVNATLAKIESLREENERLLKQNEEILNSINSKTEGRIKEIYSQMKDTAVADVLSQMDAEEASKIMLSLESRKISGILSKMQPQKASELTLLLQNLDKKEEDKGDNTTENNASN</sequence>
<dbReference type="Proteomes" id="UP000811399">
    <property type="component" value="Unassembled WGS sequence"/>
</dbReference>
<reference evidence="3 6" key="4">
    <citation type="journal article" date="2021" name="Syst. Appl. Microbiol.">
        <title>nCampylobacter vulpis sp. nov. isolated from wild red foxes.</title>
        <authorList>
            <person name="Parisi A."/>
            <person name="Chiara M."/>
            <person name="Caffara M."/>
            <person name="Mion D."/>
            <person name="Miller W.G."/>
            <person name="Caruso M."/>
            <person name="Manzari C."/>
            <person name="Florio D."/>
            <person name="Capozzi L."/>
            <person name="D'Erchia A.M."/>
            <person name="Manzulli V."/>
            <person name="Zanoni R.G."/>
        </authorList>
    </citation>
    <scope>NUCLEOTIDE SEQUENCE [LARGE SCALE GENOMIC DNA]</scope>
    <source>
        <strain evidence="3 6">52/13</strain>
    </source>
</reference>
<dbReference type="Proteomes" id="UP000237472">
    <property type="component" value="Unassembled WGS sequence"/>
</dbReference>
<dbReference type="AlphaFoldDB" id="A0A2G4QZI9"/>
<comment type="caution">
    <text evidence="4">The sequence shown here is derived from an EMBL/GenBank/DDBJ whole genome shotgun (WGS) entry which is preliminary data.</text>
</comment>
<dbReference type="EMBL" id="VJYU01000007">
    <property type="protein sequence ID" value="MBS4240810.1"/>
    <property type="molecule type" value="Genomic_DNA"/>
</dbReference>
<dbReference type="Pfam" id="PF03448">
    <property type="entry name" value="MgtE_N"/>
    <property type="match status" value="1"/>
</dbReference>
<reference evidence="3" key="3">
    <citation type="submission" date="2019-07" db="EMBL/GenBank/DDBJ databases">
        <authorList>
            <person name="Miller W.G."/>
        </authorList>
    </citation>
    <scope>NUCLEOTIDE SEQUENCE</scope>
    <source>
        <strain evidence="3">52/13</strain>
    </source>
</reference>
<dbReference type="Gene3D" id="1.25.60.10">
    <property type="entry name" value="MgtE N-terminal domain-like"/>
    <property type="match status" value="1"/>
</dbReference>
<name>A0A2G4QZI9_9BACT</name>
<accession>A0A2G4QZI9</accession>
<evidence type="ECO:0000259" key="2">
    <source>
        <dbReference type="Pfam" id="PF03448"/>
    </source>
</evidence>
<dbReference type="InterPro" id="IPR038076">
    <property type="entry name" value="MgtE_N_sf"/>
</dbReference>
<organism evidence="4 5">
    <name type="scientific">Campylobacter vulpis</name>
    <dbReference type="NCBI Taxonomy" id="1655500"/>
    <lineage>
        <taxon>Bacteria</taxon>
        <taxon>Pseudomonadati</taxon>
        <taxon>Campylobacterota</taxon>
        <taxon>Epsilonproteobacteria</taxon>
        <taxon>Campylobacterales</taxon>
        <taxon>Campylobacteraceae</taxon>
        <taxon>Campylobacter</taxon>
    </lineage>
</organism>
<dbReference type="GeneID" id="77265823"/>
<evidence type="ECO:0000256" key="1">
    <source>
        <dbReference type="SAM" id="Coils"/>
    </source>
</evidence>
<proteinExistence type="predicted"/>
<dbReference type="InterPro" id="IPR006668">
    <property type="entry name" value="Mg_transptr_MgtE_intracell_dom"/>
</dbReference>
<dbReference type="EMBL" id="LDWY01000086">
    <property type="protein sequence ID" value="PHY89733.1"/>
    <property type="molecule type" value="Genomic_DNA"/>
</dbReference>
<evidence type="ECO:0000313" key="5">
    <source>
        <dbReference type="Proteomes" id="UP000237472"/>
    </source>
</evidence>
<dbReference type="OrthoDB" id="5359821at2"/>
<dbReference type="RefSeq" id="WP_099462401.1">
    <property type="nucleotide sequence ID" value="NZ_CP041617.1"/>
</dbReference>
<evidence type="ECO:0000313" key="6">
    <source>
        <dbReference type="Proteomes" id="UP000811399"/>
    </source>
</evidence>
<evidence type="ECO:0000313" key="4">
    <source>
        <dbReference type="EMBL" id="PHY89733.1"/>
    </source>
</evidence>
<dbReference type="SUPFAM" id="SSF158791">
    <property type="entry name" value="MgtE N-terminal domain-like"/>
    <property type="match status" value="1"/>
</dbReference>
<reference evidence="4" key="1">
    <citation type="submission" date="2015-06" db="EMBL/GenBank/DDBJ databases">
        <authorList>
            <person name="Hoefler B.C."/>
            <person name="Straight P.D."/>
        </authorList>
    </citation>
    <scope>NUCLEOTIDE SEQUENCE [LARGE SCALE GENOMIC DNA]</scope>
    <source>
        <strain evidence="4">73/13</strain>
    </source>
</reference>